<protein>
    <submittedName>
        <fullName evidence="2">Flagellar assembly protein FliX</fullName>
    </submittedName>
</protein>
<evidence type="ECO:0000256" key="1">
    <source>
        <dbReference type="SAM" id="MobiDB-lite"/>
    </source>
</evidence>
<reference evidence="2" key="1">
    <citation type="submission" date="2022-12" db="EMBL/GenBank/DDBJ databases">
        <title>Bacterial isolates from different developmental stages of Nematostella vectensis.</title>
        <authorList>
            <person name="Fraune S."/>
        </authorList>
    </citation>
    <scope>NUCLEOTIDE SEQUENCE</scope>
    <source>
        <strain evidence="2">G21630-S1</strain>
    </source>
</reference>
<feature type="compositionally biased region" description="Polar residues" evidence="1">
    <location>
        <begin position="1"/>
        <end position="15"/>
    </location>
</feature>
<evidence type="ECO:0000313" key="2">
    <source>
        <dbReference type="EMBL" id="MCZ4280497.1"/>
    </source>
</evidence>
<feature type="region of interest" description="Disordered" evidence="1">
    <location>
        <begin position="1"/>
        <end position="53"/>
    </location>
</feature>
<comment type="caution">
    <text evidence="2">The sequence shown here is derived from an EMBL/GenBank/DDBJ whole genome shotgun (WGS) entry which is preliminary data.</text>
</comment>
<proteinExistence type="predicted"/>
<dbReference type="RefSeq" id="WP_269422692.1">
    <property type="nucleotide sequence ID" value="NZ_JAPWGY010000002.1"/>
</dbReference>
<gene>
    <name evidence="2" type="ORF">O4H49_06895</name>
</gene>
<dbReference type="Proteomes" id="UP001069802">
    <property type="component" value="Unassembled WGS sequence"/>
</dbReference>
<name>A0ABT4LKH9_9PROT</name>
<keyword evidence="2" id="KW-0969">Cilium</keyword>
<sequence>MKIQTGSSVTSTSGARSKKKTGSASGSFSEALETGSDDAPVSARGVSGTSSLGGLLSIQEVPDALTGRQKAKRHAENILDELDELRIGLLLGTIPIRRLERIESLVAKRREEVDDPRLLEILNEIEVRAAVELAKLGR</sequence>
<dbReference type="Pfam" id="PF10768">
    <property type="entry name" value="FliX"/>
    <property type="match status" value="1"/>
</dbReference>
<keyword evidence="2" id="KW-0282">Flagellum</keyword>
<keyword evidence="3" id="KW-1185">Reference proteome</keyword>
<keyword evidence="2" id="KW-0966">Cell projection</keyword>
<organism evidence="2 3">
    <name type="scientific">Kiloniella laminariae</name>
    <dbReference type="NCBI Taxonomy" id="454162"/>
    <lineage>
        <taxon>Bacteria</taxon>
        <taxon>Pseudomonadati</taxon>
        <taxon>Pseudomonadota</taxon>
        <taxon>Alphaproteobacteria</taxon>
        <taxon>Rhodospirillales</taxon>
        <taxon>Kiloniellaceae</taxon>
        <taxon>Kiloniella</taxon>
    </lineage>
</organism>
<accession>A0ABT4LKH9</accession>
<dbReference type="InterPro" id="IPR019704">
    <property type="entry name" value="Flagellar_assmbl_FliX_class2"/>
</dbReference>
<dbReference type="EMBL" id="JAPWGY010000002">
    <property type="protein sequence ID" value="MCZ4280497.1"/>
    <property type="molecule type" value="Genomic_DNA"/>
</dbReference>
<evidence type="ECO:0000313" key="3">
    <source>
        <dbReference type="Proteomes" id="UP001069802"/>
    </source>
</evidence>